<dbReference type="InterPro" id="IPR028932">
    <property type="entry name" value="TerB-C"/>
</dbReference>
<reference evidence="5 6" key="1">
    <citation type="submission" date="2019-03" db="EMBL/GenBank/DDBJ databases">
        <title>Freshwater and sediment microbial communities from various areas in North America, analyzing microbe dynamics in response to fracking.</title>
        <authorList>
            <person name="Lamendella R."/>
        </authorList>
    </citation>
    <scope>NUCLEOTIDE SEQUENCE [LARGE SCALE GENOMIC DNA]</scope>
    <source>
        <strain evidence="5 6">6_TX</strain>
    </source>
</reference>
<sequence length="838" mass="91297">MWAIVAIGLIWLVAAKKRRDKHPQPPGARRETSTRKKNYTVINQGVTPIQKPSLQIEVRYSSHYEADPRPQASVTPAQCWVPAEQAVTVQGVTISAGRLFVGRGLPAGEECSVEPSLIDPDLAVNLQSPANHEHTMGYWPKYYRISPEARAGYLNFLATDRDDARAPMGFVFLYFYGLERRLLVDDPKGGVTPAEYEDLIGEIQRLLSVYRHSSSFKGYASRLLDYLASAKGPFNTPSTAPALHEGQNGLPGPLVVDLGIFSASNQPVPADWAYAWVAQDPQFRLRTAAERCPDEFRALFTLRYRERHGEGVVVKPNKTQVFLEYHPASPSIRDVRTPTQLPNITILKKPAQLLAELVDRTCDELDAYSRFIGKHPARRDSMEALALLPSSLANERKSEEVISLEARLKAQVQSQPFAQVSFTDLALGSSAKPTAKSMEALAGFLEQAGIGFEPDIRYTGIVLDSNTDCVIFEIQDTSQLPVSPAFAQAATVMRLAGFILYGQGDSLTERHHAILADYLGQAPLSELERQHLQAYFRWEIERKSTLAGMRQRVDAMGAEQRKQLEQLLVRLASADGVVDTDEIKKLRRTASLLGHDPEALYSHIHLAMAEPTVIRQASQEATGFAIPAPAPEATPATARAGRQPLDRDALRRKRAETQDVASELSRIFTPARDSLAPAQAKGVTPAQDNDSEMPRTGRPPLDPAVLQSKRAESAQVTGVLSDIFSAEEGPATGTPAPVLEDPRALSGTPDADHAGYVADVGLGGLDAAHMTLLKAVAAHAQGLPMGEAHSLASELRLLLAGAIDTINEAAFELTDAPVLEEDGGVLVADSEILEEMKG</sequence>
<evidence type="ECO:0000313" key="5">
    <source>
        <dbReference type="EMBL" id="TDX23694.1"/>
    </source>
</evidence>
<dbReference type="OrthoDB" id="227636at2"/>
<accession>A0A4R8FD18</accession>
<evidence type="ECO:0000259" key="4">
    <source>
        <dbReference type="Pfam" id="PF15615"/>
    </source>
</evidence>
<dbReference type="EMBL" id="SOEC01000024">
    <property type="protein sequence ID" value="TDX23694.1"/>
    <property type="molecule type" value="Genomic_DNA"/>
</dbReference>
<dbReference type="InterPro" id="IPR007791">
    <property type="entry name" value="DjlA_N"/>
</dbReference>
<dbReference type="SUPFAM" id="SSF158682">
    <property type="entry name" value="TerB-like"/>
    <property type="match status" value="1"/>
</dbReference>
<dbReference type="RefSeq" id="WP_134020540.1">
    <property type="nucleotide sequence ID" value="NZ_SOEC01000024.1"/>
</dbReference>
<dbReference type="InterPro" id="IPR029024">
    <property type="entry name" value="TerB-like"/>
</dbReference>
<name>A0A4R8FD18_9GAMM</name>
<feature type="domain" description="TerB N-terminal" evidence="3">
    <location>
        <begin position="83"/>
        <end position="289"/>
    </location>
</feature>
<evidence type="ECO:0000313" key="6">
    <source>
        <dbReference type="Proteomes" id="UP000294489"/>
    </source>
</evidence>
<dbReference type="Proteomes" id="UP000294489">
    <property type="component" value="Unassembled WGS sequence"/>
</dbReference>
<evidence type="ECO:0000259" key="3">
    <source>
        <dbReference type="Pfam" id="PF13208"/>
    </source>
</evidence>
<gene>
    <name evidence="5" type="ORF">DFO67_12411</name>
</gene>
<dbReference type="AlphaFoldDB" id="A0A4R8FD18"/>
<feature type="compositionally biased region" description="Low complexity" evidence="1">
    <location>
        <begin position="627"/>
        <end position="640"/>
    </location>
</feature>
<evidence type="ECO:0000259" key="2">
    <source>
        <dbReference type="Pfam" id="PF05099"/>
    </source>
</evidence>
<evidence type="ECO:0000256" key="1">
    <source>
        <dbReference type="SAM" id="MobiDB-lite"/>
    </source>
</evidence>
<feature type="domain" description="Co-chaperone DjlA N-terminal" evidence="2">
    <location>
        <begin position="524"/>
        <end position="599"/>
    </location>
</feature>
<dbReference type="Pfam" id="PF13208">
    <property type="entry name" value="TerB_N"/>
    <property type="match status" value="1"/>
</dbReference>
<feature type="domain" description="TerB-C" evidence="4">
    <location>
        <begin position="701"/>
        <end position="835"/>
    </location>
</feature>
<feature type="region of interest" description="Disordered" evidence="1">
    <location>
        <begin position="627"/>
        <end position="712"/>
    </location>
</feature>
<dbReference type="CDD" id="cd07177">
    <property type="entry name" value="terB_like"/>
    <property type="match status" value="1"/>
</dbReference>
<proteinExistence type="predicted"/>
<dbReference type="InterPro" id="IPR025266">
    <property type="entry name" value="TerB_N"/>
</dbReference>
<organism evidence="5 6">
    <name type="scientific">Modicisalibacter xianhensis</name>
    <dbReference type="NCBI Taxonomy" id="442341"/>
    <lineage>
        <taxon>Bacteria</taxon>
        <taxon>Pseudomonadati</taxon>
        <taxon>Pseudomonadota</taxon>
        <taxon>Gammaproteobacteria</taxon>
        <taxon>Oceanospirillales</taxon>
        <taxon>Halomonadaceae</taxon>
        <taxon>Modicisalibacter</taxon>
    </lineage>
</organism>
<dbReference type="Pfam" id="PF05099">
    <property type="entry name" value="TerB"/>
    <property type="match status" value="1"/>
</dbReference>
<protein>
    <submittedName>
        <fullName evidence="5">Tellurite resistance protein TerB</fullName>
    </submittedName>
</protein>
<dbReference type="Pfam" id="PF15615">
    <property type="entry name" value="TerB_C"/>
    <property type="match status" value="1"/>
</dbReference>
<comment type="caution">
    <text evidence="5">The sequence shown here is derived from an EMBL/GenBank/DDBJ whole genome shotgun (WGS) entry which is preliminary data.</text>
</comment>
<dbReference type="Gene3D" id="1.10.3680.10">
    <property type="entry name" value="TerB-like"/>
    <property type="match status" value="1"/>
</dbReference>